<dbReference type="AlphaFoldDB" id="A0AAE8N7A6"/>
<dbReference type="EC" id="3.1.1.-" evidence="3"/>
<dbReference type="Proteomes" id="UP001187682">
    <property type="component" value="Unassembled WGS sequence"/>
</dbReference>
<evidence type="ECO:0000259" key="4">
    <source>
        <dbReference type="Pfam" id="PF00135"/>
    </source>
</evidence>
<name>A0AAE8N7A6_9PEZI</name>
<protein>
    <recommendedName>
        <fullName evidence="3">Carboxylic ester hydrolase</fullName>
        <ecNumber evidence="3">3.1.1.-</ecNumber>
    </recommendedName>
</protein>
<accession>A0AAE8N7A6</accession>
<dbReference type="InterPro" id="IPR029058">
    <property type="entry name" value="AB_hydrolase_fold"/>
</dbReference>
<dbReference type="InterPro" id="IPR019826">
    <property type="entry name" value="Carboxylesterase_B_AS"/>
</dbReference>
<evidence type="ECO:0000256" key="1">
    <source>
        <dbReference type="ARBA" id="ARBA00005964"/>
    </source>
</evidence>
<comment type="caution">
    <text evidence="5">The sequence shown here is derived from an EMBL/GenBank/DDBJ whole genome shotgun (WGS) entry which is preliminary data.</text>
</comment>
<organism evidence="5 6">
    <name type="scientific">Cephalotrichum gorgonifer</name>
    <dbReference type="NCBI Taxonomy" id="2041049"/>
    <lineage>
        <taxon>Eukaryota</taxon>
        <taxon>Fungi</taxon>
        <taxon>Dikarya</taxon>
        <taxon>Ascomycota</taxon>
        <taxon>Pezizomycotina</taxon>
        <taxon>Sordariomycetes</taxon>
        <taxon>Hypocreomycetidae</taxon>
        <taxon>Microascales</taxon>
        <taxon>Microascaceae</taxon>
        <taxon>Cephalotrichum</taxon>
    </lineage>
</organism>
<dbReference type="InterPro" id="IPR050309">
    <property type="entry name" value="Type-B_Carboxylest/Lipase"/>
</dbReference>
<dbReference type="InterPro" id="IPR002018">
    <property type="entry name" value="CarbesteraseB"/>
</dbReference>
<comment type="similarity">
    <text evidence="1 3">Belongs to the type-B carboxylesterase/lipase family.</text>
</comment>
<keyword evidence="6" id="KW-1185">Reference proteome</keyword>
<dbReference type="Gene3D" id="3.40.50.1820">
    <property type="entry name" value="alpha/beta hydrolase"/>
    <property type="match status" value="1"/>
</dbReference>
<evidence type="ECO:0000313" key="5">
    <source>
        <dbReference type="EMBL" id="SPO06192.1"/>
    </source>
</evidence>
<evidence type="ECO:0000256" key="2">
    <source>
        <dbReference type="ARBA" id="ARBA00022801"/>
    </source>
</evidence>
<feature type="domain" description="Carboxylesterase type B" evidence="4">
    <location>
        <begin position="18"/>
        <end position="514"/>
    </location>
</feature>
<evidence type="ECO:0000256" key="3">
    <source>
        <dbReference type="RuleBase" id="RU361235"/>
    </source>
</evidence>
<gene>
    <name evidence="5" type="ORF">DNG_08881</name>
</gene>
<dbReference type="SUPFAM" id="SSF53474">
    <property type="entry name" value="alpha/beta-Hydrolases"/>
    <property type="match status" value="1"/>
</dbReference>
<reference evidence="5" key="1">
    <citation type="submission" date="2018-03" db="EMBL/GenBank/DDBJ databases">
        <authorList>
            <person name="Guldener U."/>
        </authorList>
    </citation>
    <scope>NUCLEOTIDE SEQUENCE</scope>
</reference>
<sequence length="523" mass="56135">MALGRALASPTLDKRAVEVTISNGTILGGVNGNVEFYKGIPFAEPPVGDLRFKHPLPFNSNFGSLDGTKKAATCMQAGTEGTSEDCLTLQVLRPVSVSASSKLPVAVFFHGGAFSSGGAEDGNDMTPIVEKSVGMNAPVILVSVQYRLGAFGFLAGKELAEEGNTNLGLRDQRLALQWVQDNIAAFGGDPHKVVIWGFSAGAMSVFAHSVINGGDAGGLFRGLITSSGSVLPTASVTSTKAQEVYNIVVSRAGCTGADSLQCLRALSADNLLKAASSLNMEFRWLGGNPPHLPRPDDSDSFYSVPGDAAVADGKYTKVPMLTGNSEDEGTLFALTQVNVTNDKILQDYLATYYPGNGEYARKLVSLYPDDLGISGAPYGTGLSNNVFGQYKRLASILGDITFIFQRRFHLEKISSEVPTWSYLSSSLHHLPIVGSMHGGDAMQTLSDSTSSPAVTQQRWLVSFINKLDPNALGVSPPLINLPRYTTSELHQIQLKSSANALVKDDYRMKQYEYWRDNISRFRL</sequence>
<dbReference type="PANTHER" id="PTHR11559">
    <property type="entry name" value="CARBOXYLESTERASE"/>
    <property type="match status" value="1"/>
</dbReference>
<dbReference type="Pfam" id="PF00135">
    <property type="entry name" value="COesterase"/>
    <property type="match status" value="1"/>
</dbReference>
<dbReference type="EMBL" id="ONZQ02000015">
    <property type="protein sequence ID" value="SPO06192.1"/>
    <property type="molecule type" value="Genomic_DNA"/>
</dbReference>
<dbReference type="GO" id="GO:0016787">
    <property type="term" value="F:hydrolase activity"/>
    <property type="evidence" value="ECO:0007669"/>
    <property type="project" value="UniProtKB-KW"/>
</dbReference>
<evidence type="ECO:0000313" key="6">
    <source>
        <dbReference type="Proteomes" id="UP001187682"/>
    </source>
</evidence>
<dbReference type="PROSITE" id="PS00122">
    <property type="entry name" value="CARBOXYLESTERASE_B_1"/>
    <property type="match status" value="1"/>
</dbReference>
<proteinExistence type="inferred from homology"/>
<keyword evidence="2 3" id="KW-0378">Hydrolase</keyword>